<dbReference type="EMBL" id="BGZN01000042">
    <property type="protein sequence ID" value="GBR74364.1"/>
    <property type="molecule type" value="Genomic_DNA"/>
</dbReference>
<evidence type="ECO:0000313" key="2">
    <source>
        <dbReference type="Proteomes" id="UP000269352"/>
    </source>
</evidence>
<keyword evidence="2" id="KW-1185">Reference proteome</keyword>
<proteinExistence type="predicted"/>
<organism evidence="1 2">
    <name type="scientific">Termititenax aidoneus</name>
    <dbReference type="NCBI Taxonomy" id="2218524"/>
    <lineage>
        <taxon>Bacteria</taxon>
        <taxon>Bacillati</taxon>
        <taxon>Candidatus Margulisiibacteriota</taxon>
        <taxon>Candidatus Termititenacia</taxon>
        <taxon>Candidatus Termititenacales</taxon>
        <taxon>Candidatus Termititenacaceae</taxon>
        <taxon>Candidatus Termititenax</taxon>
    </lineage>
</organism>
<reference evidence="1 2" key="1">
    <citation type="journal article" date="2019" name="ISME J.">
        <title>Genome analyses of uncultured TG2/ZB3 bacteria in 'Margulisbacteria' specifically attached to ectosymbiotic spirochetes of protists in the termite gut.</title>
        <authorList>
            <person name="Utami Y.D."/>
            <person name="Kuwahara H."/>
            <person name="Igai K."/>
            <person name="Murakami T."/>
            <person name="Sugaya K."/>
            <person name="Morikawa T."/>
            <person name="Nagura Y."/>
            <person name="Yuki M."/>
            <person name="Deevong P."/>
            <person name="Inoue T."/>
            <person name="Kihara K."/>
            <person name="Lo N."/>
            <person name="Yamada A."/>
            <person name="Ohkuma M."/>
            <person name="Hongoh Y."/>
        </authorList>
    </citation>
    <scope>NUCLEOTIDE SEQUENCE [LARGE SCALE GENOMIC DNA]</scope>
    <source>
        <strain evidence="1">NkOx7-01</strain>
    </source>
</reference>
<dbReference type="AlphaFoldDB" id="A0A388TC21"/>
<name>A0A388TC21_TERA1</name>
<comment type="caution">
    <text evidence="1">The sequence shown here is derived from an EMBL/GenBank/DDBJ whole genome shotgun (WGS) entry which is preliminary data.</text>
</comment>
<gene>
    <name evidence="1" type="ORF">NO1_1553</name>
</gene>
<sequence>MPNLFRKTIALAAKQGKLSTAQLIMALQKYIDKGKRNFVLNFIEQAYPLFTSLSRNKAPLTQNIKNSLSALKALYDDNCKAFFNSDPNYAGRKPNAKYQAYFSDLTSTINSSAPKQELLLLSLLIANYYGQLIDRAAWQYHSMDIAISEPIFDLFQHAEFEFAGIALHYSHSIQTLCTGEMSEAYFQEKVFSLLKQFVPQYKNYYIDFIILNLINAHTQGQGYINANPGTLAYYNRLFNLTAFQDKGLKLFTESLPAERVHRLREDINPQNISPDFAGLNVFNLKNLLSDSELIGTAKAEYLLNQICQLAQLPEIQGKDIVFDYTSNKETLFYFQMDLAEHLDANYASDPKRQTFLGFKYTLDKTNGYVRIILHK</sequence>
<accession>A0A388TC21</accession>
<protein>
    <submittedName>
        <fullName evidence="1">Uncharacterized protein</fullName>
    </submittedName>
</protein>
<dbReference type="Proteomes" id="UP000269352">
    <property type="component" value="Unassembled WGS sequence"/>
</dbReference>
<evidence type="ECO:0000313" key="1">
    <source>
        <dbReference type="EMBL" id="GBR74364.1"/>
    </source>
</evidence>